<dbReference type="AlphaFoldDB" id="A0A917K5V4"/>
<evidence type="ECO:0000313" key="3">
    <source>
        <dbReference type="EMBL" id="GGJ02090.1"/>
    </source>
</evidence>
<sequence>MHATLFLALALSAPADLVIPVQASTAFDGTWSGTGTLTQRRGRGTSCGPETTNRRFTIQGGQITWAYDNRYGVSFSGPIQANGSFDLASGNNRLQGQATGSDMTATYTSSECVRSFQMRRRRD</sequence>
<gene>
    <name evidence="3" type="ORF">GCM10011320_06190</name>
</gene>
<feature type="region of interest" description="Disordered" evidence="1">
    <location>
        <begin position="34"/>
        <end position="53"/>
    </location>
</feature>
<feature type="chain" id="PRO_5037757657" evidence="2">
    <location>
        <begin position="24"/>
        <end position="123"/>
    </location>
</feature>
<accession>A0A917K5V4</accession>
<comment type="caution">
    <text evidence="3">The sequence shown here is derived from an EMBL/GenBank/DDBJ whole genome shotgun (WGS) entry which is preliminary data.</text>
</comment>
<protein>
    <submittedName>
        <fullName evidence="3">Uncharacterized protein</fullName>
    </submittedName>
</protein>
<proteinExistence type="predicted"/>
<reference evidence="3" key="2">
    <citation type="submission" date="2020-09" db="EMBL/GenBank/DDBJ databases">
        <authorList>
            <person name="Sun Q."/>
            <person name="Zhou Y."/>
        </authorList>
    </citation>
    <scope>NUCLEOTIDE SEQUENCE</scope>
    <source>
        <strain evidence="3">CGMCC 1.3617</strain>
    </source>
</reference>
<organism evidence="3 4">
    <name type="scientific">Neoroseomonas lacus</name>
    <dbReference type="NCBI Taxonomy" id="287609"/>
    <lineage>
        <taxon>Bacteria</taxon>
        <taxon>Pseudomonadati</taxon>
        <taxon>Pseudomonadota</taxon>
        <taxon>Alphaproteobacteria</taxon>
        <taxon>Acetobacterales</taxon>
        <taxon>Acetobacteraceae</taxon>
        <taxon>Neoroseomonas</taxon>
    </lineage>
</organism>
<evidence type="ECO:0000256" key="1">
    <source>
        <dbReference type="SAM" id="MobiDB-lite"/>
    </source>
</evidence>
<name>A0A917K5V4_9PROT</name>
<feature type="signal peptide" evidence="2">
    <location>
        <begin position="1"/>
        <end position="23"/>
    </location>
</feature>
<reference evidence="3" key="1">
    <citation type="journal article" date="2014" name="Int. J. Syst. Evol. Microbiol.">
        <title>Complete genome sequence of Corynebacterium casei LMG S-19264T (=DSM 44701T), isolated from a smear-ripened cheese.</title>
        <authorList>
            <consortium name="US DOE Joint Genome Institute (JGI-PGF)"/>
            <person name="Walter F."/>
            <person name="Albersmeier A."/>
            <person name="Kalinowski J."/>
            <person name="Ruckert C."/>
        </authorList>
    </citation>
    <scope>NUCLEOTIDE SEQUENCE</scope>
    <source>
        <strain evidence="3">CGMCC 1.3617</strain>
    </source>
</reference>
<evidence type="ECO:0000313" key="4">
    <source>
        <dbReference type="Proteomes" id="UP000661507"/>
    </source>
</evidence>
<keyword evidence="4" id="KW-1185">Reference proteome</keyword>
<dbReference type="Proteomes" id="UP000661507">
    <property type="component" value="Unassembled WGS sequence"/>
</dbReference>
<dbReference type="EMBL" id="BMKW01000001">
    <property type="protein sequence ID" value="GGJ02090.1"/>
    <property type="molecule type" value="Genomic_DNA"/>
</dbReference>
<dbReference type="RefSeq" id="WP_188965423.1">
    <property type="nucleotide sequence ID" value="NZ_BMKW01000001.1"/>
</dbReference>
<evidence type="ECO:0000256" key="2">
    <source>
        <dbReference type="SAM" id="SignalP"/>
    </source>
</evidence>
<keyword evidence="2" id="KW-0732">Signal</keyword>